<name>A0A7X3CMJ7_9BACL</name>
<dbReference type="InterPro" id="IPR003439">
    <property type="entry name" value="ABC_transporter-like_ATP-bd"/>
</dbReference>
<evidence type="ECO:0000256" key="3">
    <source>
        <dbReference type="ARBA" id="ARBA00022840"/>
    </source>
</evidence>
<keyword evidence="1" id="KW-0813">Transport</keyword>
<dbReference type="InterPro" id="IPR050763">
    <property type="entry name" value="ABC_transporter_ATP-binding"/>
</dbReference>
<organism evidence="5 6">
    <name type="scientific">Paenibacillus woosongensis</name>
    <dbReference type="NCBI Taxonomy" id="307580"/>
    <lineage>
        <taxon>Bacteria</taxon>
        <taxon>Bacillati</taxon>
        <taxon>Bacillota</taxon>
        <taxon>Bacilli</taxon>
        <taxon>Bacillales</taxon>
        <taxon>Paenibacillaceae</taxon>
        <taxon>Paenibacillus</taxon>
    </lineage>
</organism>
<dbReference type="GO" id="GO:0005524">
    <property type="term" value="F:ATP binding"/>
    <property type="evidence" value="ECO:0007669"/>
    <property type="project" value="UniProtKB-KW"/>
</dbReference>
<dbReference type="Gene3D" id="3.40.50.300">
    <property type="entry name" value="P-loop containing nucleotide triphosphate hydrolases"/>
    <property type="match status" value="1"/>
</dbReference>
<feature type="domain" description="ABC transporter" evidence="4">
    <location>
        <begin position="5"/>
        <end position="258"/>
    </location>
</feature>
<dbReference type="Proteomes" id="UP000447876">
    <property type="component" value="Unassembled WGS sequence"/>
</dbReference>
<dbReference type="Pfam" id="PF00005">
    <property type="entry name" value="ABC_tran"/>
    <property type="match status" value="1"/>
</dbReference>
<evidence type="ECO:0000256" key="2">
    <source>
        <dbReference type="ARBA" id="ARBA00022741"/>
    </source>
</evidence>
<dbReference type="AlphaFoldDB" id="A0A7X3CMJ7"/>
<evidence type="ECO:0000259" key="4">
    <source>
        <dbReference type="PROSITE" id="PS50893"/>
    </source>
</evidence>
<dbReference type="SUPFAM" id="SSF52540">
    <property type="entry name" value="P-loop containing nucleoside triphosphate hydrolases"/>
    <property type="match status" value="1"/>
</dbReference>
<proteinExistence type="predicted"/>
<gene>
    <name evidence="5" type="ORF">GNP95_09740</name>
</gene>
<dbReference type="PANTHER" id="PTHR42711">
    <property type="entry name" value="ABC TRANSPORTER ATP-BINDING PROTEIN"/>
    <property type="match status" value="1"/>
</dbReference>
<reference evidence="5 6" key="1">
    <citation type="submission" date="2019-11" db="EMBL/GenBank/DDBJ databases">
        <title>Draft genome sequences of five Paenibacillus species of dairy origin.</title>
        <authorList>
            <person name="Olajide A.M."/>
            <person name="Chen S."/>
            <person name="Lapointe G."/>
        </authorList>
    </citation>
    <scope>NUCLEOTIDE SEQUENCE [LARGE SCALE GENOMIC DNA]</scope>
    <source>
        <strain evidence="5 6">12CR55</strain>
    </source>
</reference>
<sequence>MEKVISVENLGKKFKYRERKEGVIASLKSYINPQYRVKHALTDISMEINQGELVGFIGPNGAGKTTTIKLLSGILHPSEGSIEVLGYNPFKRQADFLRQISIIAGNKSQLSWDLPAIDSYHLLKNVYGLNNDFFEKQLKYLSKSFEITDLLHRPVRQMSLGERMKSELVAALLHNPKILFLDEPTLGLDVVSQRNFREMIKEYNKKSGTTIILTSHYMKDIKELCNRVIVINQGHKIFDGLLSELEKKYNRQRKISISLDRKVSNYAEILESISSRIAVIKNNQDQIIDLLVDNVEATEVISKVFRALPIIDISIEELDMDDIISNFYLEGKKTNVG</sequence>
<dbReference type="RefSeq" id="WP_155610627.1">
    <property type="nucleotide sequence ID" value="NZ_WNZW01000002.1"/>
</dbReference>
<dbReference type="PANTHER" id="PTHR42711:SF4">
    <property type="entry name" value="ABC TRANSPORTER RELATED"/>
    <property type="match status" value="1"/>
</dbReference>
<evidence type="ECO:0000313" key="6">
    <source>
        <dbReference type="Proteomes" id="UP000447876"/>
    </source>
</evidence>
<protein>
    <submittedName>
        <fullName evidence="5">ATP-binding cassette domain-containing protein</fullName>
    </submittedName>
</protein>
<dbReference type="InterPro" id="IPR027417">
    <property type="entry name" value="P-loop_NTPase"/>
</dbReference>
<evidence type="ECO:0000256" key="1">
    <source>
        <dbReference type="ARBA" id="ARBA00022448"/>
    </source>
</evidence>
<keyword evidence="3 5" id="KW-0067">ATP-binding</keyword>
<comment type="caution">
    <text evidence="5">The sequence shown here is derived from an EMBL/GenBank/DDBJ whole genome shotgun (WGS) entry which is preliminary data.</text>
</comment>
<accession>A0A7X3CMJ7</accession>
<dbReference type="SMART" id="SM00382">
    <property type="entry name" value="AAA"/>
    <property type="match status" value="1"/>
</dbReference>
<dbReference type="OrthoDB" id="9804819at2"/>
<dbReference type="InterPro" id="IPR003593">
    <property type="entry name" value="AAA+_ATPase"/>
</dbReference>
<dbReference type="PROSITE" id="PS50893">
    <property type="entry name" value="ABC_TRANSPORTER_2"/>
    <property type="match status" value="1"/>
</dbReference>
<dbReference type="GO" id="GO:0016887">
    <property type="term" value="F:ATP hydrolysis activity"/>
    <property type="evidence" value="ECO:0007669"/>
    <property type="project" value="InterPro"/>
</dbReference>
<dbReference type="EMBL" id="WNZW01000002">
    <property type="protein sequence ID" value="MUG45280.1"/>
    <property type="molecule type" value="Genomic_DNA"/>
</dbReference>
<keyword evidence="2" id="KW-0547">Nucleotide-binding</keyword>
<evidence type="ECO:0000313" key="5">
    <source>
        <dbReference type="EMBL" id="MUG45280.1"/>
    </source>
</evidence>